<dbReference type="eggNOG" id="ENOG50336K1">
    <property type="taxonomic scope" value="Bacteria"/>
</dbReference>
<dbReference type="AlphaFoldDB" id="A0A090UZT1"/>
<keyword evidence="2" id="KW-1185">Reference proteome</keyword>
<protein>
    <submittedName>
        <fullName evidence="1">Putative two-component system connector protein AriR</fullName>
    </submittedName>
</protein>
<sequence length="93" mass="10106">MLQAMLQQSSDLFETLPDTALSAYFRNAGDVLADESAVLGVVVRSILASGGHLNNKAIILHLIQAIETTDDVVKSDIIRKTLEIVVDHTMDDI</sequence>
<proteinExistence type="predicted"/>
<dbReference type="STRING" id="1115515.EV102420_09_01670"/>
<evidence type="ECO:0000313" key="1">
    <source>
        <dbReference type="EMBL" id="GAL58135.1"/>
    </source>
</evidence>
<evidence type="ECO:0000313" key="2">
    <source>
        <dbReference type="Proteomes" id="UP000029462"/>
    </source>
</evidence>
<dbReference type="Proteomes" id="UP000029462">
    <property type="component" value="Unassembled WGS sequence"/>
</dbReference>
<dbReference type="EMBL" id="BBMZ01000009">
    <property type="protein sequence ID" value="GAL58135.1"/>
    <property type="molecule type" value="Genomic_DNA"/>
</dbReference>
<gene>
    <name evidence="1" type="primary">ariR</name>
    <name evidence="1" type="ORF">EV102420_09_01670</name>
</gene>
<dbReference type="OrthoDB" id="6424319at2"/>
<dbReference type="RefSeq" id="WP_042391033.1">
    <property type="nucleotide sequence ID" value="NZ_BBMZ01000009.1"/>
</dbReference>
<comment type="caution">
    <text evidence="1">The sequence shown here is derived from an EMBL/GenBank/DDBJ whole genome shotgun (WGS) entry which is preliminary data.</text>
</comment>
<accession>A0A090UZT1</accession>
<dbReference type="Pfam" id="PF10798">
    <property type="entry name" value="YmgB"/>
    <property type="match status" value="1"/>
</dbReference>
<organism evidence="1 2">
    <name type="scientific">Pseudescherichia vulneris NBRC 102420</name>
    <dbReference type="NCBI Taxonomy" id="1115515"/>
    <lineage>
        <taxon>Bacteria</taxon>
        <taxon>Pseudomonadati</taxon>
        <taxon>Pseudomonadota</taxon>
        <taxon>Gammaproteobacteria</taxon>
        <taxon>Enterobacterales</taxon>
        <taxon>Enterobacteriaceae</taxon>
        <taxon>Pseudescherichia</taxon>
    </lineage>
</organism>
<dbReference type="GO" id="GO:0071468">
    <property type="term" value="P:cellular response to acidic pH"/>
    <property type="evidence" value="ECO:0007669"/>
    <property type="project" value="InterPro"/>
</dbReference>
<dbReference type="Gene3D" id="1.20.5.5260">
    <property type="match status" value="1"/>
</dbReference>
<dbReference type="InterPro" id="IPR024753">
    <property type="entry name" value="AriR"/>
</dbReference>
<name>A0A090UZT1_PSEVU</name>
<reference evidence="1 2" key="1">
    <citation type="submission" date="2014-09" db="EMBL/GenBank/DDBJ databases">
        <title>Whole genome shotgun sequence of Escherichia vulneris NBRC 102420.</title>
        <authorList>
            <person name="Yoshida Y."/>
            <person name="Hosoyama A."/>
            <person name="Tsuchikane K."/>
            <person name="Ohji S."/>
            <person name="Ichikawa N."/>
            <person name="Kimura A."/>
            <person name="Yamazoe A."/>
            <person name="Ezaki T."/>
            <person name="Fujita N."/>
        </authorList>
    </citation>
    <scope>NUCLEOTIDE SEQUENCE [LARGE SCALE GENOMIC DNA]</scope>
    <source>
        <strain evidence="1 2">NBRC 102420</strain>
    </source>
</reference>